<keyword evidence="2" id="KW-0472">Membrane</keyword>
<dbReference type="EMBL" id="JBEPLU010000001">
    <property type="protein sequence ID" value="MET3525144.1"/>
    <property type="molecule type" value="Genomic_DNA"/>
</dbReference>
<dbReference type="RefSeq" id="WP_331932157.1">
    <property type="nucleotide sequence ID" value="NZ_JBEPLU010000001.1"/>
</dbReference>
<feature type="transmembrane region" description="Helical" evidence="2">
    <location>
        <begin position="12"/>
        <end position="32"/>
    </location>
</feature>
<keyword evidence="3" id="KW-0282">Flagellum</keyword>
<evidence type="ECO:0000256" key="2">
    <source>
        <dbReference type="SAM" id="Phobius"/>
    </source>
</evidence>
<feature type="compositionally biased region" description="Pro residues" evidence="1">
    <location>
        <begin position="51"/>
        <end position="72"/>
    </location>
</feature>
<sequence>MAPRASNGTLVWIAVLVGVLIAGVAAVGYLVYAGRQAVSEPRGVNLDINIPRPPNIPPDAPKLPDAPIPQPK</sequence>
<gene>
    <name evidence="3" type="ORF">ABID41_000239</name>
</gene>
<accession>A0ABV2EDN3</accession>
<protein>
    <submittedName>
        <fullName evidence="3">Flagellar basal body-associated protein FliL</fullName>
    </submittedName>
</protein>
<evidence type="ECO:0000313" key="4">
    <source>
        <dbReference type="Proteomes" id="UP001549110"/>
    </source>
</evidence>
<keyword evidence="2" id="KW-1133">Transmembrane helix</keyword>
<name>A0ABV2EDN3_9CAUL</name>
<keyword evidence="3" id="KW-0969">Cilium</keyword>
<comment type="caution">
    <text evidence="3">The sequence shown here is derived from an EMBL/GenBank/DDBJ whole genome shotgun (WGS) entry which is preliminary data.</text>
</comment>
<proteinExistence type="predicted"/>
<evidence type="ECO:0000313" key="3">
    <source>
        <dbReference type="EMBL" id="MET3525144.1"/>
    </source>
</evidence>
<organism evidence="3 4">
    <name type="scientific">Phenylobacterium koreense</name>
    <dbReference type="NCBI Taxonomy" id="266125"/>
    <lineage>
        <taxon>Bacteria</taxon>
        <taxon>Pseudomonadati</taxon>
        <taxon>Pseudomonadota</taxon>
        <taxon>Alphaproteobacteria</taxon>
        <taxon>Caulobacterales</taxon>
        <taxon>Caulobacteraceae</taxon>
        <taxon>Phenylobacterium</taxon>
    </lineage>
</organism>
<keyword evidence="3" id="KW-0966">Cell projection</keyword>
<evidence type="ECO:0000256" key="1">
    <source>
        <dbReference type="SAM" id="MobiDB-lite"/>
    </source>
</evidence>
<reference evidence="3 4" key="1">
    <citation type="submission" date="2024-06" db="EMBL/GenBank/DDBJ databases">
        <title>Genomic Encyclopedia of Type Strains, Phase IV (KMG-IV): sequencing the most valuable type-strain genomes for metagenomic binning, comparative biology and taxonomic classification.</title>
        <authorList>
            <person name="Goeker M."/>
        </authorList>
    </citation>
    <scope>NUCLEOTIDE SEQUENCE [LARGE SCALE GENOMIC DNA]</scope>
    <source>
        <strain evidence="3 4">DSM 17809</strain>
    </source>
</reference>
<keyword evidence="4" id="KW-1185">Reference proteome</keyword>
<keyword evidence="2" id="KW-0812">Transmembrane</keyword>
<feature type="region of interest" description="Disordered" evidence="1">
    <location>
        <begin position="48"/>
        <end position="72"/>
    </location>
</feature>
<dbReference type="Proteomes" id="UP001549110">
    <property type="component" value="Unassembled WGS sequence"/>
</dbReference>